<evidence type="ECO:0000313" key="1">
    <source>
        <dbReference type="EMBL" id="CCF73341.1"/>
    </source>
</evidence>
<evidence type="ECO:0000313" key="2">
    <source>
        <dbReference type="Proteomes" id="UP000002899"/>
    </source>
</evidence>
<keyword evidence="2" id="KW-1185">Reference proteome</keyword>
<dbReference type="KEGG" id="bmic:BMR1_02g00880"/>
<dbReference type="GeneID" id="24423965"/>
<dbReference type="EMBL" id="FO082872">
    <property type="protein sequence ID" value="CCF73341.1"/>
    <property type="molecule type" value="Genomic_DNA"/>
</dbReference>
<protein>
    <submittedName>
        <fullName evidence="1">Uncharacterized protein</fullName>
    </submittedName>
</protein>
<organism evidence="1 2">
    <name type="scientific">Babesia microti (strain RI)</name>
    <dbReference type="NCBI Taxonomy" id="1133968"/>
    <lineage>
        <taxon>Eukaryota</taxon>
        <taxon>Sar</taxon>
        <taxon>Alveolata</taxon>
        <taxon>Apicomplexa</taxon>
        <taxon>Aconoidasida</taxon>
        <taxon>Piroplasmida</taxon>
        <taxon>Babesiidae</taxon>
        <taxon>Babesia</taxon>
    </lineage>
</organism>
<dbReference type="RefSeq" id="XP_012647950.1">
    <property type="nucleotide sequence ID" value="XM_012792496.1"/>
</dbReference>
<dbReference type="VEuPathDB" id="PiroplasmaDB:BMR1_02g00880"/>
<accession>I7IG45</accession>
<dbReference type="AlphaFoldDB" id="I7IG45"/>
<sequence length="122" mass="14049">MKFDKRELYRDLKSSRDLSDRLKTFLPLIKQSNDAIKANPDTLLHSVSDYSVEPLCNPSIDLVEDERITMDIQMGVFDVNDDIEKKLVSMNDITVVHLEDTAELKENMDPLITEISSEQFET</sequence>
<dbReference type="Proteomes" id="UP000002899">
    <property type="component" value="Chromosome II"/>
</dbReference>
<proteinExistence type="predicted"/>
<name>I7IG45_BABMR</name>
<reference evidence="1 2" key="2">
    <citation type="journal article" date="2013" name="PLoS ONE">
        <title>Whole genome mapping and re-organization of the nuclear and mitochondrial genomes of Babesia microti isolates.</title>
        <authorList>
            <person name="Cornillot E."/>
            <person name="Dassouli A."/>
            <person name="Garg A."/>
            <person name="Pachikara N."/>
            <person name="Randazzo S."/>
            <person name="Depoix D."/>
            <person name="Carcy B."/>
            <person name="Delbecq S."/>
            <person name="Frutos R."/>
            <person name="Silva J.C."/>
            <person name="Sutton R."/>
            <person name="Krause P.J."/>
            <person name="Mamoun C.B."/>
        </authorList>
    </citation>
    <scope>NUCLEOTIDE SEQUENCE [LARGE SCALE GENOMIC DNA]</scope>
    <source>
        <strain evidence="1 2">RI</strain>
    </source>
</reference>
<reference evidence="1 2" key="1">
    <citation type="journal article" date="2012" name="Nucleic Acids Res.">
        <title>Sequencing of the smallest Apicomplexan genome from the human pathogen Babesia microti.</title>
        <authorList>
            <person name="Cornillot E."/>
            <person name="Hadj-Kaddour K."/>
            <person name="Dassouli A."/>
            <person name="Noel B."/>
            <person name="Ranwez V."/>
            <person name="Vacherie B."/>
            <person name="Augagneur Y."/>
            <person name="Bres V."/>
            <person name="Duclos A."/>
            <person name="Randazzo S."/>
            <person name="Carcy B."/>
            <person name="Debierre-Grockiego F."/>
            <person name="Delbecq S."/>
            <person name="Moubri-Menage K."/>
            <person name="Shams-Eldin H."/>
            <person name="Usmani-Brown S."/>
            <person name="Bringaud F."/>
            <person name="Wincker P."/>
            <person name="Vivares C.P."/>
            <person name="Schwarz R.T."/>
            <person name="Schetters T.P."/>
            <person name="Krause P.J."/>
            <person name="Gorenflot A."/>
            <person name="Berry V."/>
            <person name="Barbe V."/>
            <person name="Ben Mamoun C."/>
        </authorList>
    </citation>
    <scope>NUCLEOTIDE SEQUENCE [LARGE SCALE GENOMIC DNA]</scope>
    <source>
        <strain evidence="1 2">RI</strain>
    </source>
</reference>
<reference evidence="1 2" key="3">
    <citation type="journal article" date="2016" name="Sci. Rep.">
        <title>Genome-wide diversity and gene expression profiling of Babesia microti isolates identify polymorphic genes that mediate host-pathogen interactions.</title>
        <authorList>
            <person name="Silva J.C."/>
            <person name="Cornillot E."/>
            <person name="McCracken C."/>
            <person name="Usmani-Brown S."/>
            <person name="Dwivedi A."/>
            <person name="Ifeonu O.O."/>
            <person name="Crabtree J."/>
            <person name="Gotia H.T."/>
            <person name="Virji A.Z."/>
            <person name="Reynes C."/>
            <person name="Colinge J."/>
            <person name="Kumar V."/>
            <person name="Lawres L."/>
            <person name="Pazzi J.E."/>
            <person name="Pablo J.V."/>
            <person name="Hung C."/>
            <person name="Brancato J."/>
            <person name="Kumari P."/>
            <person name="Orvis J."/>
            <person name="Tretina K."/>
            <person name="Chibucos M."/>
            <person name="Ott S."/>
            <person name="Sadzewicz L."/>
            <person name="Sengamalay N."/>
            <person name="Shetty A.C."/>
            <person name="Su Q."/>
            <person name="Tallon L."/>
            <person name="Fraser C.M."/>
            <person name="Frutos R."/>
            <person name="Molina D.M."/>
            <person name="Krause P.J."/>
            <person name="Ben Mamoun C."/>
        </authorList>
    </citation>
    <scope>NUCLEOTIDE SEQUENCE [LARGE SCALE GENOMIC DNA]</scope>
    <source>
        <strain evidence="1 2">RI</strain>
    </source>
</reference>
<gene>
    <name evidence="1" type="ORF">BMR1_02g00880</name>
</gene>